<protein>
    <submittedName>
        <fullName evidence="1">Uncharacterized protein</fullName>
    </submittedName>
</protein>
<organism evidence="1 2">
    <name type="scientific">Streptomyces phage Caliburn</name>
    <dbReference type="NCBI Taxonomy" id="1690425"/>
    <lineage>
        <taxon>Viruses</taxon>
        <taxon>Duplodnaviria</taxon>
        <taxon>Heunggongvirae</taxon>
        <taxon>Uroviricota</taxon>
        <taxon>Caudoviricetes</taxon>
        <taxon>Arquatrovirinae</taxon>
        <taxon>Likavirus</taxon>
        <taxon>Likavirus caliburn</taxon>
    </lineage>
</organism>
<reference evidence="1 2" key="1">
    <citation type="submission" date="2015-06" db="EMBL/GenBank/DDBJ databases">
        <authorList>
            <person name="Ali D.J."/>
            <person name="Quadri S.Y."/>
            <person name="Delwel I.O."/>
            <person name="Rosado J.E."/>
            <person name="Bhuiyan S."/>
            <person name="Layton S.R."/>
            <person name="Benjamin R.C."/>
            <person name="Hughes L.E."/>
            <person name="Bradley K.W."/>
            <person name="Asai D.J."/>
            <person name="Bowman C.A."/>
            <person name="Russell D.A."/>
            <person name="Pope W.H."/>
            <person name="Jacobs-Sera D."/>
            <person name="Hendrix R.W."/>
            <person name="Hatfull G.F."/>
        </authorList>
    </citation>
    <scope>NUCLEOTIDE SEQUENCE [LARGE SCALE GENOMIC DNA]</scope>
</reference>
<proteinExistence type="predicted"/>
<evidence type="ECO:0000313" key="2">
    <source>
        <dbReference type="Proteomes" id="UP000202677"/>
    </source>
</evidence>
<name>A0A0K1Y8X8_9CAUD</name>
<dbReference type="KEGG" id="vg:26633647"/>
<dbReference type="EMBL" id="KT152029">
    <property type="protein sequence ID" value="AKY03368.1"/>
    <property type="molecule type" value="Genomic_DNA"/>
</dbReference>
<keyword evidence="2" id="KW-1185">Reference proteome</keyword>
<dbReference type="RefSeq" id="YP_009207155.1">
    <property type="nucleotide sequence ID" value="NC_028892.1"/>
</dbReference>
<dbReference type="Proteomes" id="UP000202677">
    <property type="component" value="Genome"/>
</dbReference>
<sequence>MSDGWVYVDGKPEWRPSVATAKAEIHSQLDRWYGEEHDSLAEWLDDLENAVRREWADKLRNFELEDVMGRNFYTGAGIDFAADLIDPHKEDPK</sequence>
<evidence type="ECO:0000313" key="1">
    <source>
        <dbReference type="EMBL" id="AKY03368.1"/>
    </source>
</evidence>
<accession>A0A0K1Y8X8</accession>
<gene>
    <name evidence="1" type="ORF">SEA_CALIBURN_58</name>
</gene>
<dbReference type="OrthoDB" id="20677at10239"/>
<dbReference type="GeneID" id="26633647"/>